<dbReference type="Pfam" id="PF01926">
    <property type="entry name" value="MMR_HSR1"/>
    <property type="match status" value="1"/>
</dbReference>
<feature type="region of interest" description="Disordered" evidence="5">
    <location>
        <begin position="1"/>
        <end position="43"/>
    </location>
</feature>
<protein>
    <recommendedName>
        <fullName evidence="4">Guanine nucleotide-binding protein-like 1</fullName>
    </recommendedName>
</protein>
<feature type="domain" description="G" evidence="6">
    <location>
        <begin position="361"/>
        <end position="417"/>
    </location>
</feature>
<feature type="compositionally biased region" description="Basic and acidic residues" evidence="5">
    <location>
        <begin position="613"/>
        <end position="628"/>
    </location>
</feature>
<evidence type="ECO:0000256" key="3">
    <source>
        <dbReference type="ARBA" id="ARBA00037770"/>
    </source>
</evidence>
<dbReference type="SUPFAM" id="SSF52540">
    <property type="entry name" value="P-loop containing nucleoside triphosphate hydrolases"/>
    <property type="match status" value="1"/>
</dbReference>
<reference evidence="7" key="1">
    <citation type="journal article" date="2023" name="BMC Genomics">
        <title>Chromosome-level genome assemblies of Cutaneotrichosporon spp. (Trichosporonales, Basidiomycota) reveal imbalanced evolution between nucleotide sequences and chromosome synteny.</title>
        <authorList>
            <person name="Kobayashi Y."/>
            <person name="Kayamori A."/>
            <person name="Aoki K."/>
            <person name="Shiwa Y."/>
            <person name="Matsutani M."/>
            <person name="Fujita N."/>
            <person name="Sugita T."/>
            <person name="Iwasaki W."/>
            <person name="Tanaka N."/>
            <person name="Takashima M."/>
        </authorList>
    </citation>
    <scope>NUCLEOTIDE SEQUENCE</scope>
    <source>
        <strain evidence="7">HIS016</strain>
    </source>
</reference>
<keyword evidence="1" id="KW-0547">Nucleotide-binding</keyword>
<dbReference type="GO" id="GO:0003924">
    <property type="term" value="F:GTPase activity"/>
    <property type="evidence" value="ECO:0007669"/>
    <property type="project" value="InterPro"/>
</dbReference>
<evidence type="ECO:0000256" key="4">
    <source>
        <dbReference type="ARBA" id="ARBA00039902"/>
    </source>
</evidence>
<dbReference type="EMBL" id="BTCM01000001">
    <property type="protein sequence ID" value="GMK54708.1"/>
    <property type="molecule type" value="Genomic_DNA"/>
</dbReference>
<keyword evidence="2" id="KW-0342">GTP-binding</keyword>
<evidence type="ECO:0000256" key="5">
    <source>
        <dbReference type="SAM" id="MobiDB-lite"/>
    </source>
</evidence>
<dbReference type="PANTHER" id="PTHR45709:SF3">
    <property type="entry name" value="GUANINE NUCLEOTIDE-BINDING PROTEIN-LIKE 1"/>
    <property type="match status" value="1"/>
</dbReference>
<reference evidence="7" key="2">
    <citation type="submission" date="2023-06" db="EMBL/GenBank/DDBJ databases">
        <authorList>
            <person name="Kobayashi Y."/>
            <person name="Kayamori A."/>
            <person name="Aoki K."/>
            <person name="Shiwa Y."/>
            <person name="Fujita N."/>
            <person name="Sugita T."/>
            <person name="Iwasaki W."/>
            <person name="Tanaka N."/>
            <person name="Takashima M."/>
        </authorList>
    </citation>
    <scope>NUCLEOTIDE SEQUENCE</scope>
    <source>
        <strain evidence="7">HIS016</strain>
    </source>
</reference>
<dbReference type="InterPro" id="IPR027417">
    <property type="entry name" value="P-loop_NTPase"/>
</dbReference>
<evidence type="ECO:0000259" key="6">
    <source>
        <dbReference type="Pfam" id="PF01926"/>
    </source>
</evidence>
<feature type="compositionally biased region" description="Acidic residues" evidence="5">
    <location>
        <begin position="549"/>
        <end position="561"/>
    </location>
</feature>
<organism evidence="7 8">
    <name type="scientific">Cutaneotrichosporon spelunceum</name>
    <dbReference type="NCBI Taxonomy" id="1672016"/>
    <lineage>
        <taxon>Eukaryota</taxon>
        <taxon>Fungi</taxon>
        <taxon>Dikarya</taxon>
        <taxon>Basidiomycota</taxon>
        <taxon>Agaricomycotina</taxon>
        <taxon>Tremellomycetes</taxon>
        <taxon>Trichosporonales</taxon>
        <taxon>Trichosporonaceae</taxon>
        <taxon>Cutaneotrichosporon</taxon>
    </lineage>
</organism>
<evidence type="ECO:0000256" key="1">
    <source>
        <dbReference type="ARBA" id="ARBA00022741"/>
    </source>
</evidence>
<dbReference type="InterPro" id="IPR006073">
    <property type="entry name" value="GTP-bd"/>
</dbReference>
<proteinExistence type="predicted"/>
<evidence type="ECO:0000313" key="7">
    <source>
        <dbReference type="EMBL" id="GMK54708.1"/>
    </source>
</evidence>
<dbReference type="InterPro" id="IPR043358">
    <property type="entry name" value="GNL1-like"/>
</dbReference>
<evidence type="ECO:0000256" key="2">
    <source>
        <dbReference type="ARBA" id="ARBA00023134"/>
    </source>
</evidence>
<keyword evidence="8" id="KW-1185">Reference proteome</keyword>
<comment type="caution">
    <text evidence="7">The sequence shown here is derived from an EMBL/GenBank/DDBJ whole genome shotgun (WGS) entry which is preliminary data.</text>
</comment>
<feature type="region of interest" description="Disordered" evidence="5">
    <location>
        <begin position="307"/>
        <end position="366"/>
    </location>
</feature>
<feature type="compositionally biased region" description="Acidic residues" evidence="5">
    <location>
        <begin position="324"/>
        <end position="347"/>
    </location>
</feature>
<evidence type="ECO:0000313" key="8">
    <source>
        <dbReference type="Proteomes" id="UP001222932"/>
    </source>
</evidence>
<dbReference type="AlphaFoldDB" id="A0AAD3TQ94"/>
<dbReference type="Gene3D" id="3.40.50.300">
    <property type="entry name" value="P-loop containing nucleotide triphosphate hydrolases"/>
    <property type="match status" value="1"/>
</dbReference>
<accession>A0AAD3TQ94</accession>
<comment type="function">
    <text evidence="3">Possible regulatory or functional link with the histocompatibility cluster.</text>
</comment>
<feature type="region of interest" description="Disordered" evidence="5">
    <location>
        <begin position="541"/>
        <end position="628"/>
    </location>
</feature>
<dbReference type="GO" id="GO:0005525">
    <property type="term" value="F:GTP binding"/>
    <property type="evidence" value="ECO:0007669"/>
    <property type="project" value="UniProtKB-KW"/>
</dbReference>
<dbReference type="Proteomes" id="UP001222932">
    <property type="component" value="Unassembled WGS sequence"/>
</dbReference>
<sequence length="628" mass="70218">MPRRRPFSAKQKKQLVQAKRARKRGEDTAPPLTRHPPPRRAAGPARVALESRFVALPPAFLERTRDAAYAELLPRPLPASAALFPLDLLTRPSNLSVPGRPKFRYGQTKKQVEGNEEGVFRKWLASTRAEVTEWTEASLKEDGAPRSPSWFETNLEVWRQLWRVVESSSILLLLVDSRAPPLHCPPSLRTYLRGLKPRKEFVLVLTKADLVDQTALEGWRSWLADWWGDGAQVVSVTSYDLGLMYAEKRRHRPSIPSTSRKALVDALECAHGRLLTPPEWALADENKLAAWRPSVRSVVDWDALATEPEEPVREKKRRSAPREAEEEGVEEIEDDEVEREGEEENEGDERPPRDPEAEPLTIGLIGQPNVGKSSLLNALLGTNRVRASKTPGKTKHFQTIFWGADEQVKIVDCPGLVCPSPAPMELQAMAGTLPISQIPSMPACTAFVARHMPLEDVFRIPRPKEEEDVDVHRTWREPRPATVKKNAAWTAGEIMDARALDRGFLTAKGGRPDANRAANGMLRSVADGRVRWGFWPPGDVDGRAGALEVESDESGSEGEKEEGEKRDEASDAIEEDGAEESESDESEEDSFVKQNQRSFFAALSLDDGSEESEGGKWERGERQLEYRV</sequence>
<dbReference type="PRINTS" id="PR00326">
    <property type="entry name" value="GTP1OBG"/>
</dbReference>
<name>A0AAD3TQ94_9TREE</name>
<gene>
    <name evidence="7" type="ORF">CspeluHIS016_0112940</name>
</gene>
<dbReference type="PANTHER" id="PTHR45709">
    <property type="entry name" value="LARGE SUBUNIT GTPASE 1 HOMOLOG-RELATED"/>
    <property type="match status" value="1"/>
</dbReference>
<feature type="compositionally biased region" description="Acidic residues" evidence="5">
    <location>
        <begin position="570"/>
        <end position="589"/>
    </location>
</feature>
<feature type="compositionally biased region" description="Basic residues" evidence="5">
    <location>
        <begin position="1"/>
        <end position="23"/>
    </location>
</feature>